<name>A0A8D3CDS8_SCOMX</name>
<protein>
    <submittedName>
        <fullName evidence="2">Uncharacterized protein</fullName>
    </submittedName>
</protein>
<organism evidence="2 3">
    <name type="scientific">Scophthalmus maximus</name>
    <name type="common">Turbot</name>
    <name type="synonym">Psetta maxima</name>
    <dbReference type="NCBI Taxonomy" id="52904"/>
    <lineage>
        <taxon>Eukaryota</taxon>
        <taxon>Metazoa</taxon>
        <taxon>Chordata</taxon>
        <taxon>Craniata</taxon>
        <taxon>Vertebrata</taxon>
        <taxon>Euteleostomi</taxon>
        <taxon>Actinopterygii</taxon>
        <taxon>Neopterygii</taxon>
        <taxon>Teleostei</taxon>
        <taxon>Neoteleostei</taxon>
        <taxon>Acanthomorphata</taxon>
        <taxon>Carangaria</taxon>
        <taxon>Pleuronectiformes</taxon>
        <taxon>Pleuronectoidei</taxon>
        <taxon>Scophthalmidae</taxon>
        <taxon>Scophthalmus</taxon>
    </lineage>
</organism>
<evidence type="ECO:0000313" key="2">
    <source>
        <dbReference type="Ensembl" id="ENSSMAP00000045436.1"/>
    </source>
</evidence>
<dbReference type="AlphaFoldDB" id="A0A8D3CDS8"/>
<evidence type="ECO:0000256" key="1">
    <source>
        <dbReference type="SAM" id="SignalP"/>
    </source>
</evidence>
<reference evidence="2" key="1">
    <citation type="submission" date="2023-05" db="EMBL/GenBank/DDBJ databases">
        <title>High-quality long-read genome of Scophthalmus maximus.</title>
        <authorList>
            <person name="Lien S."/>
            <person name="Martinez P."/>
        </authorList>
    </citation>
    <scope>NUCLEOTIDE SEQUENCE [LARGE SCALE GENOMIC DNA]</scope>
</reference>
<sequence>MQLLINVKIQNLFILAMTVLPLSAFVGSERRGLCIFGVVMHLFGKCKHYKNQAWFHLPEHVS</sequence>
<keyword evidence="1" id="KW-0732">Signal</keyword>
<feature type="chain" id="PRO_5034268258" evidence="1">
    <location>
        <begin position="25"/>
        <end position="62"/>
    </location>
</feature>
<proteinExistence type="predicted"/>
<reference evidence="2" key="2">
    <citation type="submission" date="2025-08" db="UniProtKB">
        <authorList>
            <consortium name="Ensembl"/>
        </authorList>
    </citation>
    <scope>IDENTIFICATION</scope>
</reference>
<accession>A0A8D3CDS8</accession>
<feature type="signal peptide" evidence="1">
    <location>
        <begin position="1"/>
        <end position="24"/>
    </location>
</feature>
<dbReference type="Proteomes" id="UP000694558">
    <property type="component" value="Chromosome 3"/>
</dbReference>
<evidence type="ECO:0000313" key="3">
    <source>
        <dbReference type="Proteomes" id="UP000694558"/>
    </source>
</evidence>
<dbReference type="Ensembl" id="ENSSMAT00000084399.1">
    <property type="protein sequence ID" value="ENSSMAP00000045436.1"/>
    <property type="gene ID" value="ENSSMAG00000033734.1"/>
</dbReference>